<feature type="compositionally biased region" description="Polar residues" evidence="1">
    <location>
        <begin position="275"/>
        <end position="287"/>
    </location>
</feature>
<dbReference type="OrthoDB" id="63379at2759"/>
<dbReference type="Proteomes" id="UP000708148">
    <property type="component" value="Unassembled WGS sequence"/>
</dbReference>
<protein>
    <submittedName>
        <fullName evidence="2">Uncharacterized protein</fullName>
    </submittedName>
</protein>
<gene>
    <name evidence="2" type="ORF">OSTQU699_LOCUS3512</name>
</gene>
<keyword evidence="3" id="KW-1185">Reference proteome</keyword>
<dbReference type="PANTHER" id="PTHR39741">
    <property type="entry name" value="F-BOX DOMAIN CONTAINING PROTEIN, EXPRESSED"/>
    <property type="match status" value="1"/>
</dbReference>
<sequence length="368" mass="40644">MDDDDLAHDRVRQILRARGYVFCDDGRPADTAEHAAVMSARRAEADALEELLGESVGASSTDHEAQGIGNTLDGSYEFWSSRGSGWNEAEEAVEWLAYRLKYPACVVRCVEVSVYRAHYQFGLPLYPPSHLAVDVGPSPETLHRVSQVYQVRSEEHAQVFHVPPTAAVGGYLRLHLKGKPQMQLADGRYYVAIRQVRAFGLPVPEHVLNGISGLLHSHRLCLGSGSYLPATGLCHATPPHSRTVLQRIAALCRRHRHDEPTTAADESTTAEDESMTSADEPTTSADEPTNRRRRPRRHATDFRPFEPAPVKRSGNEPSQTAIVRTSSGVAAQMMAVPGCRLPVALFREEAPGPEWEVHDFAEQWGECV</sequence>
<evidence type="ECO:0000256" key="1">
    <source>
        <dbReference type="SAM" id="MobiDB-lite"/>
    </source>
</evidence>
<comment type="caution">
    <text evidence="2">The sequence shown here is derived from an EMBL/GenBank/DDBJ whole genome shotgun (WGS) entry which is preliminary data.</text>
</comment>
<dbReference type="AlphaFoldDB" id="A0A8S1J3R5"/>
<feature type="region of interest" description="Disordered" evidence="1">
    <location>
        <begin position="255"/>
        <end position="319"/>
    </location>
</feature>
<proteinExistence type="predicted"/>
<dbReference type="EMBL" id="CAJHUC010000770">
    <property type="protein sequence ID" value="CAD7698151.1"/>
    <property type="molecule type" value="Genomic_DNA"/>
</dbReference>
<name>A0A8S1J3R5_9CHLO</name>
<organism evidence="2 3">
    <name type="scientific">Ostreobium quekettii</name>
    <dbReference type="NCBI Taxonomy" id="121088"/>
    <lineage>
        <taxon>Eukaryota</taxon>
        <taxon>Viridiplantae</taxon>
        <taxon>Chlorophyta</taxon>
        <taxon>core chlorophytes</taxon>
        <taxon>Ulvophyceae</taxon>
        <taxon>TCBD clade</taxon>
        <taxon>Bryopsidales</taxon>
        <taxon>Ostreobineae</taxon>
        <taxon>Ostreobiaceae</taxon>
        <taxon>Ostreobium</taxon>
    </lineage>
</organism>
<accession>A0A8S1J3R5</accession>
<evidence type="ECO:0000313" key="3">
    <source>
        <dbReference type="Proteomes" id="UP000708148"/>
    </source>
</evidence>
<dbReference type="PANTHER" id="PTHR39741:SF2">
    <property type="entry name" value="F-BOX DOMAIN-CONTAINING PROTEIN"/>
    <property type="match status" value="1"/>
</dbReference>
<dbReference type="InterPro" id="IPR055336">
    <property type="entry name" value="At4g00755-like"/>
</dbReference>
<evidence type="ECO:0000313" key="2">
    <source>
        <dbReference type="EMBL" id="CAD7698151.1"/>
    </source>
</evidence>
<reference evidence="2" key="1">
    <citation type="submission" date="2020-12" db="EMBL/GenBank/DDBJ databases">
        <authorList>
            <person name="Iha C."/>
        </authorList>
    </citation>
    <scope>NUCLEOTIDE SEQUENCE</scope>
</reference>